<dbReference type="PANTHER" id="PTHR28004">
    <property type="entry name" value="ZGC:162816-RELATED"/>
    <property type="match status" value="1"/>
</dbReference>
<dbReference type="Pfam" id="PF01168">
    <property type="entry name" value="Ala_racemase_N"/>
    <property type="match status" value="1"/>
</dbReference>
<dbReference type="OrthoDB" id="339576at2"/>
<feature type="domain" description="Alanine racemase N-terminal" evidence="1">
    <location>
        <begin position="25"/>
        <end position="249"/>
    </location>
</feature>
<dbReference type="EMBL" id="CP021425">
    <property type="protein sequence ID" value="ARU54543.1"/>
    <property type="molecule type" value="Genomic_DNA"/>
</dbReference>
<dbReference type="KEGG" id="ome:OLMES_0439"/>
<keyword evidence="3" id="KW-1185">Reference proteome</keyword>
<dbReference type="Gene3D" id="3.20.20.10">
    <property type="entry name" value="Alanine racemase"/>
    <property type="match status" value="1"/>
</dbReference>
<organism evidence="2 3">
    <name type="scientific">Oleiphilus messinensis</name>
    <dbReference type="NCBI Taxonomy" id="141451"/>
    <lineage>
        <taxon>Bacteria</taxon>
        <taxon>Pseudomonadati</taxon>
        <taxon>Pseudomonadota</taxon>
        <taxon>Gammaproteobacteria</taxon>
        <taxon>Oceanospirillales</taxon>
        <taxon>Oleiphilaceae</taxon>
        <taxon>Oleiphilus</taxon>
    </lineage>
</organism>
<dbReference type="GO" id="GO:0008721">
    <property type="term" value="F:D-serine ammonia-lyase activity"/>
    <property type="evidence" value="ECO:0007669"/>
    <property type="project" value="TreeGrafter"/>
</dbReference>
<evidence type="ECO:0000313" key="3">
    <source>
        <dbReference type="Proteomes" id="UP000196027"/>
    </source>
</evidence>
<dbReference type="InterPro" id="IPR029066">
    <property type="entry name" value="PLP-binding_barrel"/>
</dbReference>
<sequence length="415" mass="46144">MDAYYHRLNETLKRGGIATPVIVLDLDRLDHNIAELRATIPHAKAFRLVAKSLPSIPLLDYISSQMRELRLMCFHLPFLIAAVKRWPSVNIMLGKPLPVSAAVQFYRALSRVQEGAGVTWLVDTPQRLLEYLDMSKGLELSKKGLQPLNIALEIDVGLHRGGVSNLEELDLFLDILEQNPVHLQLTGLMGYDAHVGKLPGWLESANRSFARSQQQYRQFVQHITQRFPGLDENSLTLNGAGSPTLHLHNECAITNDLAAGSVLVKPGDFDLPALKAYVPAIFVATPVLKILPGLNLPGPGWFSRFADHLPLSTRNTLFSYGGNWLADPCWPPGVKPNPLIGTSSNQQYWNCPETAIQVDDFLFLRPQQSEAVMLQFGDLVVVRGGQLVDYWPVFSNRVNHQNKKQAGRTIASVGR</sequence>
<reference evidence="2 3" key="1">
    <citation type="submission" date="2017-05" db="EMBL/GenBank/DDBJ databases">
        <title>Genomic insights into alkan degradation activity of Oleiphilus messinensis.</title>
        <authorList>
            <person name="Kozyavkin S.A."/>
            <person name="Slesarev A.I."/>
            <person name="Golyshin P.N."/>
            <person name="Korzhenkov A."/>
            <person name="Golyshina O.N."/>
            <person name="Toshchakov S.V."/>
        </authorList>
    </citation>
    <scope>NUCLEOTIDE SEQUENCE [LARGE SCALE GENOMIC DNA]</scope>
    <source>
        <strain evidence="2 3">ME102</strain>
    </source>
</reference>
<dbReference type="SUPFAM" id="SSF51419">
    <property type="entry name" value="PLP-binding barrel"/>
    <property type="match status" value="1"/>
</dbReference>
<protein>
    <submittedName>
        <fullName evidence="2">Alanine racemase</fullName>
    </submittedName>
</protein>
<name>A0A1Y0I564_9GAMM</name>
<dbReference type="RefSeq" id="WP_087459733.1">
    <property type="nucleotide sequence ID" value="NZ_CP021425.1"/>
</dbReference>
<proteinExistence type="predicted"/>
<dbReference type="Proteomes" id="UP000196027">
    <property type="component" value="Chromosome"/>
</dbReference>
<evidence type="ECO:0000259" key="1">
    <source>
        <dbReference type="Pfam" id="PF01168"/>
    </source>
</evidence>
<dbReference type="GO" id="GO:0036088">
    <property type="term" value="P:D-serine catabolic process"/>
    <property type="evidence" value="ECO:0007669"/>
    <property type="project" value="TreeGrafter"/>
</dbReference>
<dbReference type="AlphaFoldDB" id="A0A1Y0I564"/>
<accession>A0A1Y0I564</accession>
<dbReference type="InterPro" id="IPR051466">
    <property type="entry name" value="D-amino_acid_metab_enzyme"/>
</dbReference>
<gene>
    <name evidence="2" type="ORF">OLMES_0439</name>
</gene>
<dbReference type="InterPro" id="IPR001608">
    <property type="entry name" value="Ala_racemase_N"/>
</dbReference>
<dbReference type="PANTHER" id="PTHR28004:SF2">
    <property type="entry name" value="D-SERINE DEHYDRATASE"/>
    <property type="match status" value="1"/>
</dbReference>
<evidence type="ECO:0000313" key="2">
    <source>
        <dbReference type="EMBL" id="ARU54543.1"/>
    </source>
</evidence>